<dbReference type="PANTHER" id="PTHR35174:SF3">
    <property type="entry name" value="BLL7171 PROTEIN"/>
    <property type="match status" value="1"/>
</dbReference>
<comment type="similarity">
    <text evidence="1">Belongs to the YciI family.</text>
</comment>
<dbReference type="Pfam" id="PF03795">
    <property type="entry name" value="YCII"/>
    <property type="match status" value="1"/>
</dbReference>
<gene>
    <name evidence="3" type="ORF">ET471_17295</name>
</gene>
<accession>A0A4P6FLQ0</accession>
<evidence type="ECO:0000259" key="2">
    <source>
        <dbReference type="Pfam" id="PF03795"/>
    </source>
</evidence>
<dbReference type="Proteomes" id="UP000292118">
    <property type="component" value="Chromosome"/>
</dbReference>
<protein>
    <recommendedName>
        <fullName evidence="2">YCII-related domain-containing protein</fullName>
    </recommendedName>
</protein>
<evidence type="ECO:0000313" key="3">
    <source>
        <dbReference type="EMBL" id="QAY71568.1"/>
    </source>
</evidence>
<keyword evidence="4" id="KW-1185">Reference proteome</keyword>
<proteinExistence type="inferred from homology"/>
<dbReference type="InterPro" id="IPR011008">
    <property type="entry name" value="Dimeric_a/b-barrel"/>
</dbReference>
<dbReference type="RefSeq" id="WP_129190381.1">
    <property type="nucleotide sequence ID" value="NZ_CP035493.1"/>
</dbReference>
<dbReference type="PANTHER" id="PTHR35174">
    <property type="entry name" value="BLL7171 PROTEIN-RELATED"/>
    <property type="match status" value="1"/>
</dbReference>
<evidence type="ECO:0000313" key="4">
    <source>
        <dbReference type="Proteomes" id="UP000292118"/>
    </source>
</evidence>
<dbReference type="SUPFAM" id="SSF54909">
    <property type="entry name" value="Dimeric alpha+beta barrel"/>
    <property type="match status" value="1"/>
</dbReference>
<feature type="domain" description="YCII-related" evidence="2">
    <location>
        <begin position="1"/>
        <end position="109"/>
    </location>
</feature>
<dbReference type="KEGG" id="xya:ET471_17295"/>
<organism evidence="3 4">
    <name type="scientific">Xylanimonas protaetiae</name>
    <dbReference type="NCBI Taxonomy" id="2509457"/>
    <lineage>
        <taxon>Bacteria</taxon>
        <taxon>Bacillati</taxon>
        <taxon>Actinomycetota</taxon>
        <taxon>Actinomycetes</taxon>
        <taxon>Micrococcales</taxon>
        <taxon>Promicromonosporaceae</taxon>
        <taxon>Xylanimonas</taxon>
    </lineage>
</organism>
<evidence type="ECO:0000256" key="1">
    <source>
        <dbReference type="ARBA" id="ARBA00007689"/>
    </source>
</evidence>
<name>A0A4P6FLQ0_9MICO</name>
<dbReference type="EMBL" id="CP035493">
    <property type="protein sequence ID" value="QAY71568.1"/>
    <property type="molecule type" value="Genomic_DNA"/>
</dbReference>
<dbReference type="Gene3D" id="3.30.70.1060">
    <property type="entry name" value="Dimeric alpha+beta barrel"/>
    <property type="match status" value="1"/>
</dbReference>
<sequence length="127" mass="13393">MRYVVLIHSDPEPWGHPTVDFTAEGRAVPSERRAADGAAFDAFLADLSARGELVAAEALAAPSSATLLRWSDGGAVATEGPYAEAGEHLAGFFLVDVATPERAREVAARFAGPGDTVELRPAYVWPS</sequence>
<dbReference type="OrthoDB" id="668782at2"/>
<dbReference type="InterPro" id="IPR005545">
    <property type="entry name" value="YCII"/>
</dbReference>
<dbReference type="AlphaFoldDB" id="A0A4P6FLQ0"/>
<reference evidence="3 4" key="1">
    <citation type="submission" date="2019-01" db="EMBL/GenBank/DDBJ databases">
        <title>Genome sequencing of strain FW10M-9.</title>
        <authorList>
            <person name="Heo J."/>
            <person name="Kim S.-J."/>
            <person name="Kim J.-S."/>
            <person name="Hong S.-B."/>
            <person name="Kwon S.-W."/>
        </authorList>
    </citation>
    <scope>NUCLEOTIDE SEQUENCE [LARGE SCALE GENOMIC DNA]</scope>
    <source>
        <strain evidence="3 4">FW10M-9</strain>
    </source>
</reference>